<reference evidence="1" key="1">
    <citation type="submission" date="2019-08" db="EMBL/GenBank/DDBJ databases">
        <authorList>
            <person name="Kucharzyk K."/>
            <person name="Murdoch R.W."/>
            <person name="Higgins S."/>
            <person name="Loffler F."/>
        </authorList>
    </citation>
    <scope>NUCLEOTIDE SEQUENCE</scope>
</reference>
<name>A0A645DEB3_9ZZZZ</name>
<evidence type="ECO:0000313" key="1">
    <source>
        <dbReference type="EMBL" id="MPM87555.1"/>
    </source>
</evidence>
<gene>
    <name evidence="1" type="ORF">SDC9_134655</name>
</gene>
<sequence>MKIAEHQLLASLKLWHDGDYLSSLTLAGAAEEILGKRLRILGIESSFEQIQREVVDMAQQHWSADPSMSKEIGILLNQTRNELKHYAGEASLSFDLRADAEEMLERAISNYQRLTGLVLEEAVQFWGANAI</sequence>
<comment type="caution">
    <text evidence="1">The sequence shown here is derived from an EMBL/GenBank/DDBJ whole genome shotgun (WGS) entry which is preliminary data.</text>
</comment>
<dbReference type="AlphaFoldDB" id="A0A645DEB3"/>
<protein>
    <submittedName>
        <fullName evidence="1">Uncharacterized protein</fullName>
    </submittedName>
</protein>
<accession>A0A645DEB3</accession>
<organism evidence="1">
    <name type="scientific">bioreactor metagenome</name>
    <dbReference type="NCBI Taxonomy" id="1076179"/>
    <lineage>
        <taxon>unclassified sequences</taxon>
        <taxon>metagenomes</taxon>
        <taxon>ecological metagenomes</taxon>
    </lineage>
</organism>
<proteinExistence type="predicted"/>
<dbReference type="EMBL" id="VSSQ01035356">
    <property type="protein sequence ID" value="MPM87555.1"/>
    <property type="molecule type" value="Genomic_DNA"/>
</dbReference>